<feature type="signal peptide" evidence="1">
    <location>
        <begin position="1"/>
        <end position="23"/>
    </location>
</feature>
<sequence length="270" mass="30722">MRIFTRFCPFLFLCCFLSLDLSAKSVLLKNGRKIENVKIKPVTNGFEISHTNGKVENISLSEVLKIFISDDVPKSAQILPSPQSQTKIKKSAETTKEKELFLDVADAIPKKTSGLRSFSEGLIPGWSRLVRSDSYAWKGLGFFFILAELALVERSYVYLQEPGFVSEDPNYGFPFEFLYALWLRDTNLILAAGINEAYSTYNKVRLSDGQILEKSRYLQERDWIVSGLLFVLLLDAYIGYKYEDWMIVPTLNVSFSGREKEISGGLTVRF</sequence>
<evidence type="ECO:0000313" key="3">
    <source>
        <dbReference type="EMBL" id="MBM9577716.1"/>
    </source>
</evidence>
<dbReference type="EMBL" id="JAFFPU010000038">
    <property type="protein sequence ID" value="MBM9577716.1"/>
    <property type="molecule type" value="Genomic_DNA"/>
</dbReference>
<dbReference type="GO" id="GO:0003677">
    <property type="term" value="F:DNA binding"/>
    <property type="evidence" value="ECO:0007669"/>
    <property type="project" value="UniProtKB-KW"/>
</dbReference>
<keyword evidence="2" id="KW-0238">DNA-binding</keyword>
<evidence type="ECO:0000313" key="4">
    <source>
        <dbReference type="Proteomes" id="UP000724686"/>
    </source>
</evidence>
<evidence type="ECO:0000256" key="1">
    <source>
        <dbReference type="SAM" id="SignalP"/>
    </source>
</evidence>
<proteinExistence type="predicted"/>
<evidence type="ECO:0000313" key="2">
    <source>
        <dbReference type="EMBL" id="MBM9577704.1"/>
    </source>
</evidence>
<dbReference type="EMBL" id="JAFFPU010000038">
    <property type="protein sequence ID" value="MBM9577704.1"/>
    <property type="molecule type" value="Genomic_DNA"/>
</dbReference>
<comment type="caution">
    <text evidence="2">The sequence shown here is derived from an EMBL/GenBank/DDBJ whole genome shotgun (WGS) entry which is preliminary data.</text>
</comment>
<accession>A0ABS2UC36</accession>
<keyword evidence="4" id="KW-1185">Reference proteome</keyword>
<reference evidence="2 4" key="1">
    <citation type="submission" date="2021-02" db="EMBL/GenBank/DDBJ databases">
        <title>Leptospira ainlahdjerensis sp. nov., Leptospira ainazelensis sp. nov., Leptospira abararensis sp. nov. and Leptospira chreensis sp. nov., four new species isolated from water sources in Algeria.</title>
        <authorList>
            <person name="Amara Korba A."/>
            <person name="Kainiu M."/>
            <person name="Vincent A.T."/>
            <person name="Mariet J.-F."/>
            <person name="Veyrier F.J."/>
            <person name="Goarant C."/>
            <person name="Picardeau M."/>
        </authorList>
    </citation>
    <scope>NUCLEOTIDE SEQUENCE [LARGE SCALE GENOMIC DNA]</scope>
    <source>
        <strain evidence="2 4">201903070</strain>
    </source>
</reference>
<dbReference type="Proteomes" id="UP000724686">
    <property type="component" value="Unassembled WGS sequence"/>
</dbReference>
<name>A0ABS2UC36_9LEPT</name>
<dbReference type="NCBIfam" id="NF047433">
    <property type="entry name" value="Lepto_7_Nterm"/>
    <property type="match status" value="1"/>
</dbReference>
<organism evidence="2 4">
    <name type="scientific">Leptospira ainlahdjerensis</name>
    <dbReference type="NCBI Taxonomy" id="2810033"/>
    <lineage>
        <taxon>Bacteria</taxon>
        <taxon>Pseudomonadati</taxon>
        <taxon>Spirochaetota</taxon>
        <taxon>Spirochaetia</taxon>
        <taxon>Leptospirales</taxon>
        <taxon>Leptospiraceae</taxon>
        <taxon>Leptospira</taxon>
    </lineage>
</organism>
<keyword evidence="1" id="KW-0732">Signal</keyword>
<feature type="chain" id="PRO_5045032089" evidence="1">
    <location>
        <begin position="24"/>
        <end position="270"/>
    </location>
</feature>
<protein>
    <submittedName>
        <fullName evidence="2">DNA-binding protein</fullName>
    </submittedName>
</protein>
<gene>
    <name evidence="2" type="ORF">JWG45_11125</name>
    <name evidence="3" type="ORF">JWG45_11190</name>
</gene>